<dbReference type="Proteomes" id="UP000738325">
    <property type="component" value="Unassembled WGS sequence"/>
</dbReference>
<dbReference type="Pfam" id="PF00085">
    <property type="entry name" value="Thioredoxin"/>
    <property type="match status" value="1"/>
</dbReference>
<dbReference type="Gene3D" id="3.40.30.10">
    <property type="entry name" value="Glutaredoxin"/>
    <property type="match status" value="1"/>
</dbReference>
<reference evidence="2" key="1">
    <citation type="journal article" date="2020" name="Fungal Divers.">
        <title>Resolving the Mortierellaceae phylogeny through synthesis of multi-gene phylogenetics and phylogenomics.</title>
        <authorList>
            <person name="Vandepol N."/>
            <person name="Liber J."/>
            <person name="Desiro A."/>
            <person name="Na H."/>
            <person name="Kennedy M."/>
            <person name="Barry K."/>
            <person name="Grigoriev I.V."/>
            <person name="Miller A.N."/>
            <person name="O'Donnell K."/>
            <person name="Stajich J.E."/>
            <person name="Bonito G."/>
        </authorList>
    </citation>
    <scope>NUCLEOTIDE SEQUENCE</scope>
    <source>
        <strain evidence="2">REB-010B</strain>
    </source>
</reference>
<protein>
    <recommendedName>
        <fullName evidence="1">Thioredoxin domain-containing protein</fullName>
    </recommendedName>
</protein>
<evidence type="ECO:0000259" key="1">
    <source>
        <dbReference type="Pfam" id="PF00085"/>
    </source>
</evidence>
<evidence type="ECO:0000313" key="2">
    <source>
        <dbReference type="EMBL" id="KAG0327223.1"/>
    </source>
</evidence>
<comment type="caution">
    <text evidence="2">The sequence shown here is derived from an EMBL/GenBank/DDBJ whole genome shotgun (WGS) entry which is preliminary data.</text>
</comment>
<feature type="domain" description="Thioredoxin" evidence="1">
    <location>
        <begin position="16"/>
        <end position="102"/>
    </location>
</feature>
<dbReference type="InterPro" id="IPR050620">
    <property type="entry name" value="Thioredoxin_H-type-like"/>
</dbReference>
<dbReference type="InterPro" id="IPR036249">
    <property type="entry name" value="Thioredoxin-like_sf"/>
</dbReference>
<sequence>MSTKISTLDDLNHTFDENEKIIVNFYAKDCAESKLMEPYFEKSASDPHNVGIAFLRVDVEELGSVQDRYGIKTVPTFLALQSRELVGQCQGVAPERLEKIIADLIVV</sequence>
<organism evidence="2 3">
    <name type="scientific">Dissophora globulifera</name>
    <dbReference type="NCBI Taxonomy" id="979702"/>
    <lineage>
        <taxon>Eukaryota</taxon>
        <taxon>Fungi</taxon>
        <taxon>Fungi incertae sedis</taxon>
        <taxon>Mucoromycota</taxon>
        <taxon>Mortierellomycotina</taxon>
        <taxon>Mortierellomycetes</taxon>
        <taxon>Mortierellales</taxon>
        <taxon>Mortierellaceae</taxon>
        <taxon>Dissophora</taxon>
    </lineage>
</organism>
<gene>
    <name evidence="2" type="ORF">BGZ99_008094</name>
</gene>
<dbReference type="AlphaFoldDB" id="A0A9P6UZ50"/>
<dbReference type="PANTHER" id="PTHR10438:SF468">
    <property type="entry name" value="THIOREDOXIN-1-RELATED"/>
    <property type="match status" value="1"/>
</dbReference>
<dbReference type="EMBL" id="JAAAIP010000061">
    <property type="protein sequence ID" value="KAG0327223.1"/>
    <property type="molecule type" value="Genomic_DNA"/>
</dbReference>
<evidence type="ECO:0000313" key="3">
    <source>
        <dbReference type="Proteomes" id="UP000738325"/>
    </source>
</evidence>
<proteinExistence type="predicted"/>
<dbReference type="PANTHER" id="PTHR10438">
    <property type="entry name" value="THIOREDOXIN"/>
    <property type="match status" value="1"/>
</dbReference>
<keyword evidence="3" id="KW-1185">Reference proteome</keyword>
<dbReference type="CDD" id="cd02947">
    <property type="entry name" value="TRX_family"/>
    <property type="match status" value="1"/>
</dbReference>
<dbReference type="SUPFAM" id="SSF52833">
    <property type="entry name" value="Thioredoxin-like"/>
    <property type="match status" value="1"/>
</dbReference>
<accession>A0A9P6UZ50</accession>
<name>A0A9P6UZ50_9FUNG</name>
<dbReference type="InterPro" id="IPR013766">
    <property type="entry name" value="Thioredoxin_domain"/>
</dbReference>
<dbReference type="OrthoDB" id="2121326at2759"/>